<keyword evidence="1" id="KW-1133">Transmembrane helix</keyword>
<dbReference type="Proteomes" id="UP000184420">
    <property type="component" value="Unassembled WGS sequence"/>
</dbReference>
<sequence>MTLLIILVGFLNFITFTPAIYSYDLGFKFNGTGSDVQVQEFSSLMLILFVIVNFKSGKVLWRRIFNT</sequence>
<evidence type="ECO:0000313" key="3">
    <source>
        <dbReference type="Proteomes" id="UP000184420"/>
    </source>
</evidence>
<protein>
    <submittedName>
        <fullName evidence="2">Uncharacterized protein</fullName>
    </submittedName>
</protein>
<feature type="transmembrane region" description="Helical" evidence="1">
    <location>
        <begin position="38"/>
        <end position="54"/>
    </location>
</feature>
<dbReference type="AlphaFoldDB" id="A0A1M7A8B4"/>
<dbReference type="STRING" id="1419482.SAMN05444266_103169"/>
<organism evidence="2 3">
    <name type="scientific">Chitinophaga jiangningensis</name>
    <dbReference type="NCBI Taxonomy" id="1419482"/>
    <lineage>
        <taxon>Bacteria</taxon>
        <taxon>Pseudomonadati</taxon>
        <taxon>Bacteroidota</taxon>
        <taxon>Chitinophagia</taxon>
        <taxon>Chitinophagales</taxon>
        <taxon>Chitinophagaceae</taxon>
        <taxon>Chitinophaga</taxon>
    </lineage>
</organism>
<keyword evidence="1" id="KW-0472">Membrane</keyword>
<evidence type="ECO:0000256" key="1">
    <source>
        <dbReference type="SAM" id="Phobius"/>
    </source>
</evidence>
<keyword evidence="1" id="KW-0812">Transmembrane</keyword>
<accession>A0A1M7A8B4</accession>
<reference evidence="2 3" key="1">
    <citation type="submission" date="2016-11" db="EMBL/GenBank/DDBJ databases">
        <authorList>
            <person name="Jaros S."/>
            <person name="Januszkiewicz K."/>
            <person name="Wedrychowicz H."/>
        </authorList>
    </citation>
    <scope>NUCLEOTIDE SEQUENCE [LARGE SCALE GENOMIC DNA]</scope>
    <source>
        <strain evidence="2 3">DSM 27406</strain>
    </source>
</reference>
<proteinExistence type="predicted"/>
<keyword evidence="3" id="KW-1185">Reference proteome</keyword>
<evidence type="ECO:0000313" key="2">
    <source>
        <dbReference type="EMBL" id="SHL38987.1"/>
    </source>
</evidence>
<gene>
    <name evidence="2" type="ORF">SAMN05444266_103169</name>
</gene>
<dbReference type="EMBL" id="FRBL01000003">
    <property type="protein sequence ID" value="SHL38987.1"/>
    <property type="molecule type" value="Genomic_DNA"/>
</dbReference>
<name>A0A1M7A8B4_9BACT</name>